<gene>
    <name evidence="1" type="ORF">N7539_003031</name>
</gene>
<proteinExistence type="predicted"/>
<reference evidence="1" key="2">
    <citation type="journal article" date="2023" name="IMA Fungus">
        <title>Comparative genomic study of the Penicillium genus elucidates a diverse pangenome and 15 lateral gene transfer events.</title>
        <authorList>
            <person name="Petersen C."/>
            <person name="Sorensen T."/>
            <person name="Nielsen M.R."/>
            <person name="Sondergaard T.E."/>
            <person name="Sorensen J.L."/>
            <person name="Fitzpatrick D.A."/>
            <person name="Frisvad J.C."/>
            <person name="Nielsen K.L."/>
        </authorList>
    </citation>
    <scope>NUCLEOTIDE SEQUENCE</scope>
    <source>
        <strain evidence="1">IBT 30728</strain>
    </source>
</reference>
<dbReference type="GeneID" id="81622883"/>
<protein>
    <submittedName>
        <fullName evidence="1">Uncharacterized protein</fullName>
    </submittedName>
</protein>
<evidence type="ECO:0000313" key="1">
    <source>
        <dbReference type="EMBL" id="KAJ5491464.1"/>
    </source>
</evidence>
<comment type="caution">
    <text evidence="1">The sequence shown here is derived from an EMBL/GenBank/DDBJ whole genome shotgun (WGS) entry which is preliminary data.</text>
</comment>
<organism evidence="1 2">
    <name type="scientific">Penicillium diatomitis</name>
    <dbReference type="NCBI Taxonomy" id="2819901"/>
    <lineage>
        <taxon>Eukaryota</taxon>
        <taxon>Fungi</taxon>
        <taxon>Dikarya</taxon>
        <taxon>Ascomycota</taxon>
        <taxon>Pezizomycotina</taxon>
        <taxon>Eurotiomycetes</taxon>
        <taxon>Eurotiomycetidae</taxon>
        <taxon>Eurotiales</taxon>
        <taxon>Aspergillaceae</taxon>
        <taxon>Penicillium</taxon>
    </lineage>
</organism>
<dbReference type="EMBL" id="JAPWDQ010000003">
    <property type="protein sequence ID" value="KAJ5491464.1"/>
    <property type="molecule type" value="Genomic_DNA"/>
</dbReference>
<dbReference type="RefSeq" id="XP_056792593.1">
    <property type="nucleotide sequence ID" value="XM_056932634.1"/>
</dbReference>
<name>A0A9W9XFW9_9EURO</name>
<evidence type="ECO:0000313" key="2">
    <source>
        <dbReference type="Proteomes" id="UP001148312"/>
    </source>
</evidence>
<sequence length="82" mass="8397">MKTRIHLTTTCQVPDIEVSGDELWDKTSGGCYVSDDYVKTGTSGGGSSSGSGYGSGAAIVGAPEKEKDLSYACGGARLCRSL</sequence>
<keyword evidence="2" id="KW-1185">Reference proteome</keyword>
<reference evidence="1" key="1">
    <citation type="submission" date="2022-12" db="EMBL/GenBank/DDBJ databases">
        <authorList>
            <person name="Petersen C."/>
        </authorList>
    </citation>
    <scope>NUCLEOTIDE SEQUENCE</scope>
    <source>
        <strain evidence="1">IBT 30728</strain>
    </source>
</reference>
<accession>A0A9W9XFW9</accession>
<dbReference type="Proteomes" id="UP001148312">
    <property type="component" value="Unassembled WGS sequence"/>
</dbReference>
<dbReference type="AlphaFoldDB" id="A0A9W9XFW9"/>